<comment type="caution">
    <text evidence="1">The sequence shown here is derived from an EMBL/GenBank/DDBJ whole genome shotgun (WGS) entry which is preliminary data.</text>
</comment>
<dbReference type="EMBL" id="BLXT01005083">
    <property type="protein sequence ID" value="GFO19695.1"/>
    <property type="molecule type" value="Genomic_DNA"/>
</dbReference>
<reference evidence="1 2" key="1">
    <citation type="journal article" date="2021" name="Elife">
        <title>Chloroplast acquisition without the gene transfer in kleptoplastic sea slugs, Plakobranchus ocellatus.</title>
        <authorList>
            <person name="Maeda T."/>
            <person name="Takahashi S."/>
            <person name="Yoshida T."/>
            <person name="Shimamura S."/>
            <person name="Takaki Y."/>
            <person name="Nagai Y."/>
            <person name="Toyoda A."/>
            <person name="Suzuki Y."/>
            <person name="Arimoto A."/>
            <person name="Ishii H."/>
            <person name="Satoh N."/>
            <person name="Nishiyama T."/>
            <person name="Hasebe M."/>
            <person name="Maruyama T."/>
            <person name="Minagawa J."/>
            <person name="Obokata J."/>
            <person name="Shigenobu S."/>
        </authorList>
    </citation>
    <scope>NUCLEOTIDE SEQUENCE [LARGE SCALE GENOMIC DNA]</scope>
</reference>
<organism evidence="1 2">
    <name type="scientific">Plakobranchus ocellatus</name>
    <dbReference type="NCBI Taxonomy" id="259542"/>
    <lineage>
        <taxon>Eukaryota</taxon>
        <taxon>Metazoa</taxon>
        <taxon>Spiralia</taxon>
        <taxon>Lophotrochozoa</taxon>
        <taxon>Mollusca</taxon>
        <taxon>Gastropoda</taxon>
        <taxon>Heterobranchia</taxon>
        <taxon>Euthyneura</taxon>
        <taxon>Panpulmonata</taxon>
        <taxon>Sacoglossa</taxon>
        <taxon>Placobranchoidea</taxon>
        <taxon>Plakobranchidae</taxon>
        <taxon>Plakobranchus</taxon>
    </lineage>
</organism>
<dbReference type="AlphaFoldDB" id="A0AAV4BKX4"/>
<dbReference type="Proteomes" id="UP000735302">
    <property type="component" value="Unassembled WGS sequence"/>
</dbReference>
<keyword evidence="2" id="KW-1185">Reference proteome</keyword>
<evidence type="ECO:0000313" key="1">
    <source>
        <dbReference type="EMBL" id="GFO19695.1"/>
    </source>
</evidence>
<gene>
    <name evidence="1" type="ORF">PoB_004620000</name>
</gene>
<name>A0AAV4BKX4_9GAST</name>
<accession>A0AAV4BKX4</accession>
<protein>
    <submittedName>
        <fullName evidence="1">Uncharacterized protein</fullName>
    </submittedName>
</protein>
<evidence type="ECO:0000313" key="2">
    <source>
        <dbReference type="Proteomes" id="UP000735302"/>
    </source>
</evidence>
<proteinExistence type="predicted"/>
<sequence length="110" mass="12118">MSSQIVYPVLKLDRLCAHSGVLPKCLSRVEIWTSRMHIRKSCQIGYPILRVGPLVCTFGSLAKLPIPCGELDILGAHSEVFPNCLSRAESRTSLCAHSEVLPNCLSRVEN</sequence>